<protein>
    <recommendedName>
        <fullName evidence="2">Heterokaryon incompatibility domain-containing protein</fullName>
    </recommendedName>
</protein>
<proteinExistence type="predicted"/>
<evidence type="ECO:0000313" key="3">
    <source>
        <dbReference type="EMBL" id="KAK7453193.1"/>
    </source>
</evidence>
<keyword evidence="1" id="KW-0472">Membrane</keyword>
<dbReference type="InterPro" id="IPR010730">
    <property type="entry name" value="HET"/>
</dbReference>
<organism evidence="3 4">
    <name type="scientific">Marasmiellus scandens</name>
    <dbReference type="NCBI Taxonomy" id="2682957"/>
    <lineage>
        <taxon>Eukaryota</taxon>
        <taxon>Fungi</taxon>
        <taxon>Dikarya</taxon>
        <taxon>Basidiomycota</taxon>
        <taxon>Agaricomycotina</taxon>
        <taxon>Agaricomycetes</taxon>
        <taxon>Agaricomycetidae</taxon>
        <taxon>Agaricales</taxon>
        <taxon>Marasmiineae</taxon>
        <taxon>Omphalotaceae</taxon>
        <taxon>Marasmiellus</taxon>
    </lineage>
</organism>
<gene>
    <name evidence="3" type="ORF">VKT23_011874</name>
</gene>
<dbReference type="Proteomes" id="UP001498398">
    <property type="component" value="Unassembled WGS sequence"/>
</dbReference>
<evidence type="ECO:0000256" key="1">
    <source>
        <dbReference type="SAM" id="Phobius"/>
    </source>
</evidence>
<feature type="transmembrane region" description="Helical" evidence="1">
    <location>
        <begin position="340"/>
        <end position="362"/>
    </location>
</feature>
<feature type="domain" description="Heterokaryon incompatibility" evidence="2">
    <location>
        <begin position="87"/>
        <end position="174"/>
    </location>
</feature>
<reference evidence="3 4" key="1">
    <citation type="submission" date="2024-01" db="EMBL/GenBank/DDBJ databases">
        <title>A draft genome for the cacao thread blight pathogen Marasmiellus scandens.</title>
        <authorList>
            <person name="Baruah I.K."/>
            <person name="Leung J."/>
            <person name="Bukari Y."/>
            <person name="Amoako-Attah I."/>
            <person name="Meinhardt L.W."/>
            <person name="Bailey B.A."/>
            <person name="Cohen S.P."/>
        </authorList>
    </citation>
    <scope>NUCLEOTIDE SEQUENCE [LARGE SCALE GENOMIC DNA]</scope>
    <source>
        <strain evidence="3 4">GH-19</strain>
    </source>
</reference>
<evidence type="ECO:0000313" key="4">
    <source>
        <dbReference type="Proteomes" id="UP001498398"/>
    </source>
</evidence>
<keyword evidence="4" id="KW-1185">Reference proteome</keyword>
<sequence>MNICVDCFERTEVKHSGYYSFTPPTPNLAQRRRHFAHCDFSSSSVNLIPTRRDAASPRSGDGRPRRLINAHSLRLVDFCEDEAIPSYAILSHRWVEGEEVTFDEFRNPKEATKRKQGYTKIREACAEACDYGLDYIWIDTCCINKGDQGEVARNIKSMYAYYENAYICFAYLADVEGYEDFELSSWFRRGWTLQELLAPRTVMFFTRGWILMGCKHGSRSAAISRATSISEDVLQGKRSIVDVDFLEKMSWTMGRKTTKPPDQAYCLLGMLGVSMEPDYNETVMKAFRRLQKILVKSNPRYAKTFSRYINLYMMVKIEPVRLSILAWMRKTGRWIAKMSFYLISITICIIPMIGFWTVRCIWRQI</sequence>
<dbReference type="PANTHER" id="PTHR10622:SF10">
    <property type="entry name" value="HET DOMAIN-CONTAINING PROTEIN"/>
    <property type="match status" value="1"/>
</dbReference>
<dbReference type="PANTHER" id="PTHR10622">
    <property type="entry name" value="HET DOMAIN-CONTAINING PROTEIN"/>
    <property type="match status" value="1"/>
</dbReference>
<comment type="caution">
    <text evidence="3">The sequence shown here is derived from an EMBL/GenBank/DDBJ whole genome shotgun (WGS) entry which is preliminary data.</text>
</comment>
<name>A0ABR1J7Z8_9AGAR</name>
<dbReference type="Pfam" id="PF06985">
    <property type="entry name" value="HET"/>
    <property type="match status" value="1"/>
</dbReference>
<dbReference type="EMBL" id="JBANRG010000027">
    <property type="protein sequence ID" value="KAK7453193.1"/>
    <property type="molecule type" value="Genomic_DNA"/>
</dbReference>
<keyword evidence="1" id="KW-0812">Transmembrane</keyword>
<accession>A0ABR1J7Z8</accession>
<keyword evidence="1" id="KW-1133">Transmembrane helix</keyword>
<evidence type="ECO:0000259" key="2">
    <source>
        <dbReference type="Pfam" id="PF06985"/>
    </source>
</evidence>